<comment type="caution">
    <text evidence="2">The sequence shown here is derived from an EMBL/GenBank/DDBJ whole genome shotgun (WGS) entry which is preliminary data.</text>
</comment>
<reference evidence="2 3" key="1">
    <citation type="journal article" date="2014" name="Mol. Plant">
        <title>Chromosome Scale Genome Assembly and Transcriptome Profiling of Nannochloropsis gaditana in Nitrogen Depletion.</title>
        <authorList>
            <person name="Corteggiani Carpinelli E."/>
            <person name="Telatin A."/>
            <person name="Vitulo N."/>
            <person name="Forcato C."/>
            <person name="D'Angelo M."/>
            <person name="Schiavon R."/>
            <person name="Vezzi A."/>
            <person name="Giacometti G.M."/>
            <person name="Morosinotto T."/>
            <person name="Valle G."/>
        </authorList>
    </citation>
    <scope>NUCLEOTIDE SEQUENCE [LARGE SCALE GENOMIC DNA]</scope>
    <source>
        <strain evidence="2 3">B-31</strain>
    </source>
</reference>
<dbReference type="EMBL" id="AZIL01002294">
    <property type="protein sequence ID" value="EWM22012.1"/>
    <property type="molecule type" value="Genomic_DNA"/>
</dbReference>
<organism evidence="2 3">
    <name type="scientific">Nannochloropsis gaditana</name>
    <dbReference type="NCBI Taxonomy" id="72520"/>
    <lineage>
        <taxon>Eukaryota</taxon>
        <taxon>Sar</taxon>
        <taxon>Stramenopiles</taxon>
        <taxon>Ochrophyta</taxon>
        <taxon>Eustigmatophyceae</taxon>
        <taxon>Eustigmatales</taxon>
        <taxon>Monodopsidaceae</taxon>
        <taxon>Nannochloropsis</taxon>
    </lineage>
</organism>
<keyword evidence="3" id="KW-1185">Reference proteome</keyword>
<accession>W7T678</accession>
<dbReference type="OrthoDB" id="10583605at2759"/>
<dbReference type="Proteomes" id="UP000019335">
    <property type="component" value="Unassembled WGS sequence"/>
</dbReference>
<evidence type="ECO:0000256" key="1">
    <source>
        <dbReference type="SAM" id="MobiDB-lite"/>
    </source>
</evidence>
<gene>
    <name evidence="2" type="ORF">Naga_101204g2</name>
</gene>
<name>W7T678_9STRA</name>
<feature type="region of interest" description="Disordered" evidence="1">
    <location>
        <begin position="46"/>
        <end position="76"/>
    </location>
</feature>
<evidence type="ECO:0000313" key="3">
    <source>
        <dbReference type="Proteomes" id="UP000019335"/>
    </source>
</evidence>
<proteinExistence type="predicted"/>
<protein>
    <submittedName>
        <fullName evidence="2">Uncharacterized protein</fullName>
    </submittedName>
</protein>
<dbReference type="AlphaFoldDB" id="W7T678"/>
<sequence>MLQQRLQVSTNILRVRWNALLQLMNDVPVKDDTLFVHHARRAMRGPHPVGFKSQEGRGLDSAAGSRGRGRAHFYRRQTTPAYARRKSWHPNAFWRHLRPPVSYPFSTSTPRSHSSPHAWPRPSPLAPAEIARLEAIGAQGGDSEGWKAWKELGMRYWSCAYGSR</sequence>
<evidence type="ECO:0000313" key="2">
    <source>
        <dbReference type="EMBL" id="EWM22012.1"/>
    </source>
</evidence>